<comment type="caution">
    <text evidence="2">The sequence shown here is derived from an EMBL/GenBank/DDBJ whole genome shotgun (WGS) entry which is preliminary data.</text>
</comment>
<protein>
    <submittedName>
        <fullName evidence="2">Putative nucleic acid-binding protein</fullName>
    </submittedName>
</protein>
<evidence type="ECO:0000313" key="2">
    <source>
        <dbReference type="EMBL" id="PYE87339.1"/>
    </source>
</evidence>
<dbReference type="InterPro" id="IPR029060">
    <property type="entry name" value="PIN-like_dom_sf"/>
</dbReference>
<dbReference type="RefSeq" id="WP_110752602.1">
    <property type="nucleotide sequence ID" value="NZ_QJTF01000014.1"/>
</dbReference>
<dbReference type="Pfam" id="PF01850">
    <property type="entry name" value="PIN"/>
    <property type="match status" value="1"/>
</dbReference>
<dbReference type="Proteomes" id="UP000247454">
    <property type="component" value="Unassembled WGS sequence"/>
</dbReference>
<feature type="domain" description="PIN" evidence="1">
    <location>
        <begin position="6"/>
        <end position="122"/>
    </location>
</feature>
<dbReference type="CDD" id="cd18692">
    <property type="entry name" value="PIN_VapC-like"/>
    <property type="match status" value="1"/>
</dbReference>
<organism evidence="2 3">
    <name type="scientific">Phyllobacterium leguminum</name>
    <dbReference type="NCBI Taxonomy" id="314237"/>
    <lineage>
        <taxon>Bacteria</taxon>
        <taxon>Pseudomonadati</taxon>
        <taxon>Pseudomonadota</taxon>
        <taxon>Alphaproteobacteria</taxon>
        <taxon>Hyphomicrobiales</taxon>
        <taxon>Phyllobacteriaceae</taxon>
        <taxon>Phyllobacterium</taxon>
    </lineage>
</organism>
<sequence>MPGAKVFIDTNVLVYSHDRKSPDKSQRALAWLESLGTRDCAQTNLQVLNELTYVLLRKKWFDSPTTVFAIVDRFAILGNDPLNPADVEFARALHLKTVYSWWDCLLLASAIDLKCRYFLSEDLHDGHAIEGLTIINPFLHTADKILAL</sequence>
<dbReference type="SUPFAM" id="SSF88723">
    <property type="entry name" value="PIN domain-like"/>
    <property type="match status" value="1"/>
</dbReference>
<reference evidence="2 3" key="1">
    <citation type="submission" date="2018-06" db="EMBL/GenBank/DDBJ databases">
        <title>Genomic Encyclopedia of Type Strains, Phase III (KMG-III): the genomes of soil and plant-associated and newly described type strains.</title>
        <authorList>
            <person name="Whitman W."/>
        </authorList>
    </citation>
    <scope>NUCLEOTIDE SEQUENCE [LARGE SCALE GENOMIC DNA]</scope>
    <source>
        <strain evidence="2 3">ORS 1419</strain>
    </source>
</reference>
<evidence type="ECO:0000259" key="1">
    <source>
        <dbReference type="Pfam" id="PF01850"/>
    </source>
</evidence>
<gene>
    <name evidence="2" type="ORF">C7477_11474</name>
</gene>
<dbReference type="AlphaFoldDB" id="A0A318T104"/>
<dbReference type="Gene3D" id="3.40.50.1010">
    <property type="entry name" value="5'-nuclease"/>
    <property type="match status" value="1"/>
</dbReference>
<dbReference type="OrthoDB" id="163436at2"/>
<proteinExistence type="predicted"/>
<evidence type="ECO:0000313" key="3">
    <source>
        <dbReference type="Proteomes" id="UP000247454"/>
    </source>
</evidence>
<keyword evidence="3" id="KW-1185">Reference proteome</keyword>
<accession>A0A318T104</accession>
<dbReference type="InterPro" id="IPR002716">
    <property type="entry name" value="PIN_dom"/>
</dbReference>
<dbReference type="EMBL" id="QJTF01000014">
    <property type="protein sequence ID" value="PYE87339.1"/>
    <property type="molecule type" value="Genomic_DNA"/>
</dbReference>
<name>A0A318T104_9HYPH</name>